<sequence>MTGPPRWKNRTRTACTLRTALGVAARLPAPTTARARVRGCERARRARCGIAAAWVHRRRGDRQAHWPAVHEASRPAAGLSAGRARC</sequence>
<name>A0A2H3JWW4_WOLCO</name>
<dbReference type="EMBL" id="KB468113">
    <property type="protein sequence ID" value="PCH41214.1"/>
    <property type="molecule type" value="Genomic_DNA"/>
</dbReference>
<gene>
    <name evidence="2" type="ORF">WOLCODRAFT_137254</name>
</gene>
<feature type="region of interest" description="Disordered" evidence="1">
    <location>
        <begin position="63"/>
        <end position="86"/>
    </location>
</feature>
<dbReference type="AlphaFoldDB" id="A0A2H3JWW4"/>
<proteinExistence type="predicted"/>
<organism evidence="2 3">
    <name type="scientific">Wolfiporia cocos (strain MD-104)</name>
    <name type="common">Brown rot fungus</name>
    <dbReference type="NCBI Taxonomy" id="742152"/>
    <lineage>
        <taxon>Eukaryota</taxon>
        <taxon>Fungi</taxon>
        <taxon>Dikarya</taxon>
        <taxon>Basidiomycota</taxon>
        <taxon>Agaricomycotina</taxon>
        <taxon>Agaricomycetes</taxon>
        <taxon>Polyporales</taxon>
        <taxon>Phaeolaceae</taxon>
        <taxon>Wolfiporia</taxon>
    </lineage>
</organism>
<keyword evidence="3" id="KW-1185">Reference proteome</keyword>
<evidence type="ECO:0000313" key="2">
    <source>
        <dbReference type="EMBL" id="PCH41214.1"/>
    </source>
</evidence>
<evidence type="ECO:0000256" key="1">
    <source>
        <dbReference type="SAM" id="MobiDB-lite"/>
    </source>
</evidence>
<protein>
    <submittedName>
        <fullName evidence="2">Uncharacterized protein</fullName>
    </submittedName>
</protein>
<accession>A0A2H3JWW4</accession>
<dbReference type="Proteomes" id="UP000218811">
    <property type="component" value="Unassembled WGS sequence"/>
</dbReference>
<evidence type="ECO:0000313" key="3">
    <source>
        <dbReference type="Proteomes" id="UP000218811"/>
    </source>
</evidence>
<reference evidence="2 3" key="1">
    <citation type="journal article" date="2012" name="Science">
        <title>The Paleozoic origin of enzymatic lignin decomposition reconstructed from 31 fungal genomes.</title>
        <authorList>
            <person name="Floudas D."/>
            <person name="Binder M."/>
            <person name="Riley R."/>
            <person name="Barry K."/>
            <person name="Blanchette R.A."/>
            <person name="Henrissat B."/>
            <person name="Martinez A.T."/>
            <person name="Otillar R."/>
            <person name="Spatafora J.W."/>
            <person name="Yadav J.S."/>
            <person name="Aerts A."/>
            <person name="Benoit I."/>
            <person name="Boyd A."/>
            <person name="Carlson A."/>
            <person name="Copeland A."/>
            <person name="Coutinho P.M."/>
            <person name="de Vries R.P."/>
            <person name="Ferreira P."/>
            <person name="Findley K."/>
            <person name="Foster B."/>
            <person name="Gaskell J."/>
            <person name="Glotzer D."/>
            <person name="Gorecki P."/>
            <person name="Heitman J."/>
            <person name="Hesse C."/>
            <person name="Hori C."/>
            <person name="Igarashi K."/>
            <person name="Jurgens J.A."/>
            <person name="Kallen N."/>
            <person name="Kersten P."/>
            <person name="Kohler A."/>
            <person name="Kuees U."/>
            <person name="Kumar T.K.A."/>
            <person name="Kuo A."/>
            <person name="LaButti K."/>
            <person name="Larrondo L.F."/>
            <person name="Lindquist E."/>
            <person name="Ling A."/>
            <person name="Lombard V."/>
            <person name="Lucas S."/>
            <person name="Lundell T."/>
            <person name="Martin R."/>
            <person name="McLaughlin D.J."/>
            <person name="Morgenstern I."/>
            <person name="Morin E."/>
            <person name="Murat C."/>
            <person name="Nagy L.G."/>
            <person name="Nolan M."/>
            <person name="Ohm R.A."/>
            <person name="Patyshakuliyeva A."/>
            <person name="Rokas A."/>
            <person name="Ruiz-Duenas F.J."/>
            <person name="Sabat G."/>
            <person name="Salamov A."/>
            <person name="Samejima M."/>
            <person name="Schmutz J."/>
            <person name="Slot J.C."/>
            <person name="St John F."/>
            <person name="Stenlid J."/>
            <person name="Sun H."/>
            <person name="Sun S."/>
            <person name="Syed K."/>
            <person name="Tsang A."/>
            <person name="Wiebenga A."/>
            <person name="Young D."/>
            <person name="Pisabarro A."/>
            <person name="Eastwood D.C."/>
            <person name="Martin F."/>
            <person name="Cullen D."/>
            <person name="Grigoriev I.V."/>
            <person name="Hibbett D.S."/>
        </authorList>
    </citation>
    <scope>NUCLEOTIDE SEQUENCE [LARGE SCALE GENOMIC DNA]</scope>
    <source>
        <strain evidence="2 3">MD-104</strain>
    </source>
</reference>